<evidence type="ECO:0000256" key="2">
    <source>
        <dbReference type="SAM" id="Phobius"/>
    </source>
</evidence>
<evidence type="ECO:0000256" key="1">
    <source>
        <dbReference type="SAM" id="MobiDB-lite"/>
    </source>
</evidence>
<feature type="transmembrane region" description="Helical" evidence="2">
    <location>
        <begin position="80"/>
        <end position="101"/>
    </location>
</feature>
<feature type="compositionally biased region" description="Basic and acidic residues" evidence="1">
    <location>
        <begin position="14"/>
        <end position="32"/>
    </location>
</feature>
<keyword evidence="2" id="KW-0472">Membrane</keyword>
<sequence>MLMVISRIQTHPGPHPDPDQTSTRTEHPERRRLNGTSQPPDTGHRQPPDERTNQDHGEFKVDTKDGIVERKGLNWQKSPILTCFFVCFVIYFLYDLTIFLVDKFVPSAV</sequence>
<feature type="compositionally biased region" description="Basic and acidic residues" evidence="1">
    <location>
        <begin position="42"/>
        <end position="63"/>
    </location>
</feature>
<keyword evidence="2" id="KW-1133">Transmembrane helix</keyword>
<reference evidence="3 4" key="1">
    <citation type="submission" date="2016-03" db="EMBL/GenBank/DDBJ databases">
        <title>EvidentialGene: Evidence-directed Construction of Genes on Genomes.</title>
        <authorList>
            <person name="Gilbert D.G."/>
            <person name="Choi J.-H."/>
            <person name="Mockaitis K."/>
            <person name="Colbourne J."/>
            <person name="Pfrender M."/>
        </authorList>
    </citation>
    <scope>NUCLEOTIDE SEQUENCE [LARGE SCALE GENOMIC DNA]</scope>
    <source>
        <strain evidence="3 4">Xinb3</strain>
        <tissue evidence="3">Complete organism</tissue>
    </source>
</reference>
<dbReference type="AlphaFoldDB" id="A0A164H922"/>
<dbReference type="EMBL" id="LRGB01012437">
    <property type="protein sequence ID" value="KZR99861.1"/>
    <property type="molecule type" value="Genomic_DNA"/>
</dbReference>
<accession>A0A164H922</accession>
<comment type="caution">
    <text evidence="3">The sequence shown here is derived from an EMBL/GenBank/DDBJ whole genome shotgun (WGS) entry which is preliminary data.</text>
</comment>
<keyword evidence="4" id="KW-1185">Reference proteome</keyword>
<name>A0A164H922_9CRUS</name>
<feature type="region of interest" description="Disordered" evidence="1">
    <location>
        <begin position="1"/>
        <end position="63"/>
    </location>
</feature>
<keyword evidence="2" id="KW-0812">Transmembrane</keyword>
<evidence type="ECO:0000313" key="4">
    <source>
        <dbReference type="Proteomes" id="UP000076858"/>
    </source>
</evidence>
<proteinExistence type="predicted"/>
<dbReference type="Proteomes" id="UP000076858">
    <property type="component" value="Unassembled WGS sequence"/>
</dbReference>
<evidence type="ECO:0000313" key="3">
    <source>
        <dbReference type="EMBL" id="KZR99861.1"/>
    </source>
</evidence>
<protein>
    <submittedName>
        <fullName evidence="3">Uncharacterized protein</fullName>
    </submittedName>
</protein>
<gene>
    <name evidence="3" type="ORF">APZ42_004112</name>
</gene>
<organism evidence="3 4">
    <name type="scientific">Daphnia magna</name>
    <dbReference type="NCBI Taxonomy" id="35525"/>
    <lineage>
        <taxon>Eukaryota</taxon>
        <taxon>Metazoa</taxon>
        <taxon>Ecdysozoa</taxon>
        <taxon>Arthropoda</taxon>
        <taxon>Crustacea</taxon>
        <taxon>Branchiopoda</taxon>
        <taxon>Diplostraca</taxon>
        <taxon>Cladocera</taxon>
        <taxon>Anomopoda</taxon>
        <taxon>Daphniidae</taxon>
        <taxon>Daphnia</taxon>
    </lineage>
</organism>